<sequence length="167" mass="18065">MLAGLRAAAYGVPFQPIRGFRGSDIPERSGLLPIEDPYTGETLLAVPALRPDWALIHVQKADAEGNAWILGNRHFDVEMTRAASRGVILTAEEIVPGEEIAKDAALAVIPGFLVRAVVESPGGAAPCSCHPAYGVDEEGMRRYMELSASPEGLLRYLRETDHGMRSR</sequence>
<comment type="caution">
    <text evidence="1">The sequence shown here is derived from an EMBL/GenBank/DDBJ whole genome shotgun (WGS) entry which is preliminary data.</text>
</comment>
<gene>
    <name evidence="1" type="ORF">HYZ11_13990</name>
</gene>
<dbReference type="EMBL" id="JACPUR010000035">
    <property type="protein sequence ID" value="MBI3128710.1"/>
    <property type="molecule type" value="Genomic_DNA"/>
</dbReference>
<reference evidence="1" key="1">
    <citation type="submission" date="2020-07" db="EMBL/GenBank/DDBJ databases">
        <title>Huge and variable diversity of episymbiotic CPR bacteria and DPANN archaea in groundwater ecosystems.</title>
        <authorList>
            <person name="He C.Y."/>
            <person name="Keren R."/>
            <person name="Whittaker M."/>
            <person name="Farag I.F."/>
            <person name="Doudna J."/>
            <person name="Cate J.H.D."/>
            <person name="Banfield J.F."/>
        </authorList>
    </citation>
    <scope>NUCLEOTIDE SEQUENCE</scope>
    <source>
        <strain evidence="1">NC_groundwater_763_Ag_S-0.2um_68_21</strain>
    </source>
</reference>
<evidence type="ECO:0000313" key="1">
    <source>
        <dbReference type="EMBL" id="MBI3128710.1"/>
    </source>
</evidence>
<evidence type="ECO:0000313" key="2">
    <source>
        <dbReference type="Proteomes" id="UP000782312"/>
    </source>
</evidence>
<dbReference type="InterPro" id="IPR037171">
    <property type="entry name" value="NagB/RpiA_transferase-like"/>
</dbReference>
<dbReference type="InterPro" id="IPR004165">
    <property type="entry name" value="CoA_trans_fam_I"/>
</dbReference>
<dbReference type="Proteomes" id="UP000782312">
    <property type="component" value="Unassembled WGS sequence"/>
</dbReference>
<dbReference type="AlphaFoldDB" id="A0A932MNG7"/>
<organism evidence="1 2">
    <name type="scientific">Tectimicrobiota bacterium</name>
    <dbReference type="NCBI Taxonomy" id="2528274"/>
    <lineage>
        <taxon>Bacteria</taxon>
        <taxon>Pseudomonadati</taxon>
        <taxon>Nitrospinota/Tectimicrobiota group</taxon>
        <taxon>Candidatus Tectimicrobiota</taxon>
    </lineage>
</organism>
<protein>
    <recommendedName>
        <fullName evidence="3">CoA transferase subunit A</fullName>
    </recommendedName>
</protein>
<dbReference type="SUPFAM" id="SSF100950">
    <property type="entry name" value="NagB/RpiA/CoA transferase-like"/>
    <property type="match status" value="1"/>
</dbReference>
<accession>A0A932MNG7</accession>
<dbReference type="GO" id="GO:0008410">
    <property type="term" value="F:CoA-transferase activity"/>
    <property type="evidence" value="ECO:0007669"/>
    <property type="project" value="InterPro"/>
</dbReference>
<evidence type="ECO:0008006" key="3">
    <source>
        <dbReference type="Google" id="ProtNLM"/>
    </source>
</evidence>
<dbReference type="Gene3D" id="3.40.1080.10">
    <property type="entry name" value="Glutaconate Coenzyme A-transferase"/>
    <property type="match status" value="1"/>
</dbReference>
<proteinExistence type="predicted"/>
<name>A0A932MNG7_UNCTE</name>
<dbReference type="Pfam" id="PF01144">
    <property type="entry name" value="CoA_trans"/>
    <property type="match status" value="1"/>
</dbReference>